<feature type="transmembrane region" description="Helical" evidence="1">
    <location>
        <begin position="246"/>
        <end position="266"/>
    </location>
</feature>
<protein>
    <submittedName>
        <fullName evidence="2">Uncharacterized protein</fullName>
    </submittedName>
</protein>
<gene>
    <name evidence="2" type="ORF">GCM10011332_18830</name>
</gene>
<dbReference type="EMBL" id="BMHV01000012">
    <property type="protein sequence ID" value="GGF64960.1"/>
    <property type="molecule type" value="Genomic_DNA"/>
</dbReference>
<organism evidence="2 3">
    <name type="scientific">Terasakiella brassicae</name>
    <dbReference type="NCBI Taxonomy" id="1634917"/>
    <lineage>
        <taxon>Bacteria</taxon>
        <taxon>Pseudomonadati</taxon>
        <taxon>Pseudomonadota</taxon>
        <taxon>Alphaproteobacteria</taxon>
        <taxon>Rhodospirillales</taxon>
        <taxon>Terasakiellaceae</taxon>
        <taxon>Terasakiella</taxon>
    </lineage>
</organism>
<feature type="transmembrane region" description="Helical" evidence="1">
    <location>
        <begin position="118"/>
        <end position="142"/>
    </location>
</feature>
<reference evidence="2" key="2">
    <citation type="submission" date="2020-09" db="EMBL/GenBank/DDBJ databases">
        <authorList>
            <person name="Sun Q."/>
            <person name="Zhou Y."/>
        </authorList>
    </citation>
    <scope>NUCLEOTIDE SEQUENCE</scope>
    <source>
        <strain evidence="2">CGMCC 1.15254</strain>
    </source>
</reference>
<feature type="transmembrane region" description="Helical" evidence="1">
    <location>
        <begin position="91"/>
        <end position="112"/>
    </location>
</feature>
<evidence type="ECO:0000313" key="3">
    <source>
        <dbReference type="Proteomes" id="UP000632498"/>
    </source>
</evidence>
<sequence>MIGAGVPFGAEQRLLPEWIPLSFFFVSLACLPLGWILLFLQAENIASFQGGFGPVLAALHTFTIGVVLTTAFGASMQMLPVASGAAMNRPIGVILLLVLLLSGIGITLGGFAHYRPLIASWGAALLCLSALLYALMLVRLLIRSANLKLVRNHVLVGALCLLLAAALGAAMILNWAGLISFNMPNPRLVHAGLALYGFMGLIVFGFSRIMVPMLSVSDKTNDRLAIWGLLIALTSLLLWVGGFFKIAPIVALISALIHIYEMFTILKGRIRTRLGPEWTVIRFGWIMLPLSLLLVIGAQWTDNKANITELSILVAVLGWLVSFIIGILQRIVPFLLSMQIARQTGMPELPSKLAAEKLTRIIGPLHIAAVGVTGLAIIMDNSLLLQFGSLIGLVSGLSFLTFLIIAIKRKRLSLEKMKK</sequence>
<name>A0A917BZE7_9PROT</name>
<evidence type="ECO:0000313" key="2">
    <source>
        <dbReference type="EMBL" id="GGF64960.1"/>
    </source>
</evidence>
<feature type="transmembrane region" description="Helical" evidence="1">
    <location>
        <begin position="358"/>
        <end position="378"/>
    </location>
</feature>
<dbReference type="Proteomes" id="UP000632498">
    <property type="component" value="Unassembled WGS sequence"/>
</dbReference>
<feature type="transmembrane region" description="Helical" evidence="1">
    <location>
        <begin position="312"/>
        <end position="337"/>
    </location>
</feature>
<dbReference type="AlphaFoldDB" id="A0A917BZE7"/>
<evidence type="ECO:0000256" key="1">
    <source>
        <dbReference type="SAM" id="Phobius"/>
    </source>
</evidence>
<keyword evidence="3" id="KW-1185">Reference proteome</keyword>
<accession>A0A917BZE7</accession>
<proteinExistence type="predicted"/>
<dbReference type="RefSeq" id="WP_188664206.1">
    <property type="nucleotide sequence ID" value="NZ_BMHV01000012.1"/>
</dbReference>
<feature type="transmembrane region" description="Helical" evidence="1">
    <location>
        <begin position="21"/>
        <end position="40"/>
    </location>
</feature>
<keyword evidence="1" id="KW-0472">Membrane</keyword>
<feature type="transmembrane region" description="Helical" evidence="1">
    <location>
        <begin position="154"/>
        <end position="176"/>
    </location>
</feature>
<feature type="transmembrane region" description="Helical" evidence="1">
    <location>
        <begin position="188"/>
        <end position="211"/>
    </location>
</feature>
<keyword evidence="1" id="KW-0812">Transmembrane</keyword>
<keyword evidence="1" id="KW-1133">Transmembrane helix</keyword>
<feature type="transmembrane region" description="Helical" evidence="1">
    <location>
        <begin position="278"/>
        <end position="300"/>
    </location>
</feature>
<feature type="transmembrane region" description="Helical" evidence="1">
    <location>
        <begin position="384"/>
        <end position="407"/>
    </location>
</feature>
<comment type="caution">
    <text evidence="2">The sequence shown here is derived from an EMBL/GenBank/DDBJ whole genome shotgun (WGS) entry which is preliminary data.</text>
</comment>
<reference evidence="2" key="1">
    <citation type="journal article" date="2014" name="Int. J. Syst. Evol. Microbiol.">
        <title>Complete genome sequence of Corynebacterium casei LMG S-19264T (=DSM 44701T), isolated from a smear-ripened cheese.</title>
        <authorList>
            <consortium name="US DOE Joint Genome Institute (JGI-PGF)"/>
            <person name="Walter F."/>
            <person name="Albersmeier A."/>
            <person name="Kalinowski J."/>
            <person name="Ruckert C."/>
        </authorList>
    </citation>
    <scope>NUCLEOTIDE SEQUENCE</scope>
    <source>
        <strain evidence="2">CGMCC 1.15254</strain>
    </source>
</reference>
<feature type="transmembrane region" description="Helical" evidence="1">
    <location>
        <begin position="52"/>
        <end position="79"/>
    </location>
</feature>